<sequence>MTLTRDGRTLRLQLVATVNSLVVGATVLLDSADLDRLGVPAAPTGRAARVSPVVALGSGD</sequence>
<organism evidence="1 2">
    <name type="scientific">Micromonospora deserti</name>
    <dbReference type="NCBI Taxonomy" id="2070366"/>
    <lineage>
        <taxon>Bacteria</taxon>
        <taxon>Bacillati</taxon>
        <taxon>Actinomycetota</taxon>
        <taxon>Actinomycetes</taxon>
        <taxon>Micromonosporales</taxon>
        <taxon>Micromonosporaceae</taxon>
        <taxon>Micromonospora</taxon>
    </lineage>
</organism>
<protein>
    <submittedName>
        <fullName evidence="1">Uncharacterized protein</fullName>
    </submittedName>
</protein>
<evidence type="ECO:0000313" key="2">
    <source>
        <dbReference type="Proteomes" id="UP000248749"/>
    </source>
</evidence>
<dbReference type="RefSeq" id="WP_111133354.1">
    <property type="nucleotide sequence ID" value="NZ_POUB01000027.1"/>
</dbReference>
<keyword evidence="2" id="KW-1185">Reference proteome</keyword>
<dbReference type="EMBL" id="POUB01000027">
    <property type="protein sequence ID" value="PZG01515.1"/>
    <property type="molecule type" value="Genomic_DNA"/>
</dbReference>
<comment type="caution">
    <text evidence="1">The sequence shown here is derived from an EMBL/GenBank/DDBJ whole genome shotgun (WGS) entry which is preliminary data.</text>
</comment>
<dbReference type="Proteomes" id="UP000248749">
    <property type="component" value="Unassembled WGS sequence"/>
</dbReference>
<evidence type="ECO:0000313" key="1">
    <source>
        <dbReference type="EMBL" id="PZG01515.1"/>
    </source>
</evidence>
<proteinExistence type="predicted"/>
<dbReference type="OrthoDB" id="3678397at2"/>
<reference evidence="1 2" key="1">
    <citation type="submission" date="2018-01" db="EMBL/GenBank/DDBJ databases">
        <title>Draft genome sequence of Salinispora sp. 13K206.</title>
        <authorList>
            <person name="Sahin N."/>
            <person name="Saygin H."/>
            <person name="Ay H."/>
        </authorList>
    </citation>
    <scope>NUCLEOTIDE SEQUENCE [LARGE SCALE GENOMIC DNA]</scope>
    <source>
        <strain evidence="1 2">13K206</strain>
    </source>
</reference>
<dbReference type="AlphaFoldDB" id="A0A2W2D7V1"/>
<gene>
    <name evidence="1" type="ORF">C1I99_06820</name>
</gene>
<name>A0A2W2D7V1_9ACTN</name>
<accession>A0A2W2D7V1</accession>